<evidence type="ECO:0000313" key="1">
    <source>
        <dbReference type="EMBL" id="KAJ4480209.1"/>
    </source>
</evidence>
<dbReference type="OrthoDB" id="2885875at2759"/>
<accession>A0A9W9AEL7</accession>
<proteinExistence type="predicted"/>
<evidence type="ECO:0000313" key="2">
    <source>
        <dbReference type="Proteomes" id="UP001150266"/>
    </source>
</evidence>
<name>A0A9W9AEL7_9AGAR</name>
<gene>
    <name evidence="1" type="ORF">J3R30DRAFT_2595340</name>
</gene>
<dbReference type="Proteomes" id="UP001150266">
    <property type="component" value="Unassembled WGS sequence"/>
</dbReference>
<keyword evidence="2" id="KW-1185">Reference proteome</keyword>
<dbReference type="AlphaFoldDB" id="A0A9W9AEL7"/>
<organism evidence="1 2">
    <name type="scientific">Lentinula aciculospora</name>
    <dbReference type="NCBI Taxonomy" id="153920"/>
    <lineage>
        <taxon>Eukaryota</taxon>
        <taxon>Fungi</taxon>
        <taxon>Dikarya</taxon>
        <taxon>Basidiomycota</taxon>
        <taxon>Agaricomycotina</taxon>
        <taxon>Agaricomycetes</taxon>
        <taxon>Agaricomycetidae</taxon>
        <taxon>Agaricales</taxon>
        <taxon>Marasmiineae</taxon>
        <taxon>Omphalotaceae</taxon>
        <taxon>Lentinula</taxon>
    </lineage>
</organism>
<protein>
    <submittedName>
        <fullName evidence="1">Uncharacterized protein</fullName>
    </submittedName>
</protein>
<reference evidence="1" key="1">
    <citation type="submission" date="2022-08" db="EMBL/GenBank/DDBJ databases">
        <title>A Global Phylogenomic Analysis of the Shiitake Genus Lentinula.</title>
        <authorList>
            <consortium name="DOE Joint Genome Institute"/>
            <person name="Sierra-Patev S."/>
            <person name="Min B."/>
            <person name="Naranjo-Ortiz M."/>
            <person name="Looney B."/>
            <person name="Konkel Z."/>
            <person name="Slot J.C."/>
            <person name="Sakamoto Y."/>
            <person name="Steenwyk J.L."/>
            <person name="Rokas A."/>
            <person name="Carro J."/>
            <person name="Camarero S."/>
            <person name="Ferreira P."/>
            <person name="Molpeceres G."/>
            <person name="Ruiz-Duenas F.J."/>
            <person name="Serrano A."/>
            <person name="Henrissat B."/>
            <person name="Drula E."/>
            <person name="Hughes K.W."/>
            <person name="Mata J.L."/>
            <person name="Ishikawa N.K."/>
            <person name="Vargas-Isla R."/>
            <person name="Ushijima S."/>
            <person name="Smith C.A."/>
            <person name="Ahrendt S."/>
            <person name="Andreopoulos W."/>
            <person name="He G."/>
            <person name="Labutti K."/>
            <person name="Lipzen A."/>
            <person name="Ng V."/>
            <person name="Riley R."/>
            <person name="Sandor L."/>
            <person name="Barry K."/>
            <person name="Martinez A.T."/>
            <person name="Xiao Y."/>
            <person name="Gibbons J.G."/>
            <person name="Terashima K."/>
            <person name="Grigoriev I.V."/>
            <person name="Hibbett D.S."/>
        </authorList>
    </citation>
    <scope>NUCLEOTIDE SEQUENCE</scope>
    <source>
        <strain evidence="1">JLM2183</strain>
    </source>
</reference>
<sequence>MPVFLTSRIFSALILLSTLFGVMCIRPTRISIKSTYRNQLLPAHKWELWIGYDLFTAVPDPQRPHMFKIAKTYVGKYSHSGKTIIGYAEFEIETVDENIVISSYPAQVWHVDCFNQILTDLVERKLMKKPTEWEVMYNGVLESGAIQLKRELNHEGNDTPEEIPYAEESVNPKEKWTLYIGNKHGLTAVLKDGQSIASKVVNKEFKGQILEDVIPGLNTAKYAKYWFDAIPGEVLKVPVKSYNLEWIHDILQHLEERKLIDRIPDHFKHLHKKMIDSHGDAAGNVVPIYFYGPN</sequence>
<dbReference type="EMBL" id="JAOTPV010000007">
    <property type="protein sequence ID" value="KAJ4480209.1"/>
    <property type="molecule type" value="Genomic_DNA"/>
</dbReference>
<comment type="caution">
    <text evidence="1">The sequence shown here is derived from an EMBL/GenBank/DDBJ whole genome shotgun (WGS) entry which is preliminary data.</text>
</comment>